<evidence type="ECO:0000313" key="3">
    <source>
        <dbReference type="Proteomes" id="UP000061587"/>
    </source>
</evidence>
<dbReference type="Proteomes" id="UP000061587">
    <property type="component" value="Chromosome"/>
</dbReference>
<proteinExistence type="predicted"/>
<evidence type="ECO:0000259" key="1">
    <source>
        <dbReference type="PROSITE" id="PS50878"/>
    </source>
</evidence>
<dbReference type="PATRIC" id="fig|821.40.peg.406"/>
<protein>
    <recommendedName>
        <fullName evidence="1">Reverse transcriptase domain-containing protein</fullName>
    </recommendedName>
</protein>
<dbReference type="SUPFAM" id="SSF56672">
    <property type="entry name" value="DNA/RNA polymerases"/>
    <property type="match status" value="1"/>
</dbReference>
<reference evidence="2 3" key="2">
    <citation type="journal article" date="2016" name="Genome Biol. Evol.">
        <title>Extensive mobilome-driven genome diversification in mouse gut-associated Bacteroides vulgatus mpk.</title>
        <authorList>
            <person name="Lange A."/>
            <person name="Beier S."/>
            <person name="Steimle A."/>
            <person name="Autenrieth I.B."/>
            <person name="Huson D.H."/>
            <person name="Frick J.S."/>
        </authorList>
    </citation>
    <scope>NUCLEOTIDE SEQUENCE [LARGE SCALE GENOMIC DNA]</scope>
    <source>
        <strain evidence="3">mpk</strain>
    </source>
</reference>
<gene>
    <name evidence="2" type="ORF">BvMPK_0338</name>
</gene>
<dbReference type="Pfam" id="PF24391">
    <property type="entry name" value="HD-CE"/>
    <property type="match status" value="1"/>
</dbReference>
<name>A0A0P0M0X4_PHOVU</name>
<accession>A0A0P0M0X4</accession>
<dbReference type="InterPro" id="IPR000477">
    <property type="entry name" value="RT_dom"/>
</dbReference>
<sequence length="1124" mass="131936">MALDITQYQLYKKILDSRNIFNAIFCMESYIFDKGLLNIEEPVKLLDEFGKVIDVIAKNDLELYYALTDKHNVELIEKVINVCQQKLQWIFSANENLFDAKVYFKLKNYDDEILKFRPLHTARLTDLICIVSILNCLMFEDNYKEGKRNLSDLSKLVPHNFYGNIPSTNVQYLFHKWQTKYKEYTENVIEHCRAYQSNHNYLTEVSLDIKNFFPSISLKLLYNYIIEKLSSTYKNDLPALKMAVTKLLFFKLDEDNIEPWKDCYYPKDFETTRGGLYMNCGIPQGLPQSYFFGNLCMIEVKNCLMKTKCFNGDAYLYVDDSVIYVQAELDERSFKERIDALNADLFNWCNKAEQEKSDIDYFVPKTYLNFHAKLNYQIKFHEEGKSVFTPIDTTYNQFGPILNLTRETSISSKLSWNLDEIDDQVSLGKLEALDKVISREIEEQKKKANENTGAKQKNQVSSRLKLLRRFKKFFLYRNRLLKIREEGGPNEALLNSFKERFLEKVNNLADWFEQNDEDIFQSEYRLLIQKNSKEESQRLSKCIEAFEKTALKLGNKGDEKRYKYLFFAKDANSAVVMKSLSQDIYSSLIRWAKENFSGFKSLNSEKQMEKFRAFMTEKSAMGIYGMKDSGYNGKDFTEFVMKTSSEYQRRILNVYFSEIMSVIPSDALTFMKTNSRKFHYTELRILAYLRNKDFDLVQFEEFVEHIKDKDISNCMGIDMGLLDVLNRFISHVRKPEWVDSLILTHRLTKGLWYNGSKFLNSYTLHNEEHAVTLINKSLELTNRIDYFVLKDVDYYILFLACYLHDISMVIHPDLGRMSSAEGKNIAIISELMVKMQDELNAFNTIKPEDRKNSRLKNAGKFLTSIFNEVYGYFENEVRDHHATDSAKFIRERSNTLLSYLEPTLLSFVAKVSESHGYDVYDVYGLKSRAKEDTVSLKYLMILIRLADLFDVANDRVNYHLLRQNLKHLSLTSKFHWISHLVTDKIELKTVYNADENDKKKLDEKPILEDINLDLYLNVKQLTSVIKKNECESCQCNIKGDCISIEIKKGSKPKEKCNQDSCTVLCRWMMKKHEWLIPELVALNDYLFSVNNSLIKTRINFNIHYRGDMALDPDMFDYVQEYLGV</sequence>
<dbReference type="InterPro" id="IPR043502">
    <property type="entry name" value="DNA/RNA_pol_sf"/>
</dbReference>
<dbReference type="Pfam" id="PF00078">
    <property type="entry name" value="RVT_1"/>
    <property type="match status" value="1"/>
</dbReference>
<dbReference type="InterPro" id="IPR056471">
    <property type="entry name" value="HD-CE"/>
</dbReference>
<dbReference type="SUPFAM" id="SSF109604">
    <property type="entry name" value="HD-domain/PDEase-like"/>
    <property type="match status" value="1"/>
</dbReference>
<dbReference type="PROSITE" id="PS50878">
    <property type="entry name" value="RT_POL"/>
    <property type="match status" value="1"/>
</dbReference>
<dbReference type="EMBL" id="CP013020">
    <property type="protein sequence ID" value="ALK82977.1"/>
    <property type="molecule type" value="Genomic_DNA"/>
</dbReference>
<reference evidence="3" key="1">
    <citation type="submission" date="2015-10" db="EMBL/GenBank/DDBJ databases">
        <title>Extensive mobilome-driven genome diversification in gut-associated Bacteroides vulgatus mpk.</title>
        <authorList>
            <person name="Beier S."/>
            <person name="Lange A."/>
            <person name="Huson D.H."/>
            <person name="Frick J.-S."/>
            <person name="Autenrieth I.B."/>
        </authorList>
    </citation>
    <scope>NUCLEOTIDE SEQUENCE [LARGE SCALE GENOMIC DNA]</scope>
    <source>
        <strain evidence="3">mpk</strain>
    </source>
</reference>
<organism evidence="2 3">
    <name type="scientific">Phocaeicola vulgatus</name>
    <name type="common">Bacteroides vulgatus</name>
    <dbReference type="NCBI Taxonomy" id="821"/>
    <lineage>
        <taxon>Bacteria</taxon>
        <taxon>Pseudomonadati</taxon>
        <taxon>Bacteroidota</taxon>
        <taxon>Bacteroidia</taxon>
        <taxon>Bacteroidales</taxon>
        <taxon>Bacteroidaceae</taxon>
        <taxon>Phocaeicola</taxon>
    </lineage>
</organism>
<evidence type="ECO:0000313" key="2">
    <source>
        <dbReference type="EMBL" id="ALK82977.1"/>
    </source>
</evidence>
<dbReference type="AlphaFoldDB" id="A0A0P0M0X4"/>
<feature type="domain" description="Reverse transcriptase" evidence="1">
    <location>
        <begin position="86"/>
        <end position="372"/>
    </location>
</feature>